<evidence type="ECO:0000313" key="3">
    <source>
        <dbReference type="EMBL" id="ABA98343.1"/>
    </source>
</evidence>
<dbReference type="EMBL" id="DP000011">
    <property type="protein sequence ID" value="ABA98343.1"/>
    <property type="molecule type" value="Genomic_DNA"/>
</dbReference>
<feature type="region of interest" description="Disordered" evidence="1">
    <location>
        <begin position="1"/>
        <end position="128"/>
    </location>
</feature>
<sequence>MDGGRRPTSPEAQRGDSIEREFTGTRGATGGDEPTAWILRRGAGDDESRRRTPAARKGGNGGGATRIQFKEVGASPGFKESISGVGWGGRAPRRAGDERRPPGAGGNGGEAMPGGGGASGSVYACSRG</sequence>
<reference evidence="3" key="2">
    <citation type="submission" date="2005-04" db="EMBL/GenBank/DDBJ databases">
        <authorList>
            <person name="Buell C.R."/>
            <person name="Wing R.A."/>
            <person name="McCombie W.A."/>
            <person name="Ouyang S."/>
        </authorList>
    </citation>
    <scope>NUCLEOTIDE SEQUENCE</scope>
</reference>
<proteinExistence type="predicted"/>
<reference evidence="3" key="3">
    <citation type="submission" date="2006-01" db="EMBL/GenBank/DDBJ databases">
        <authorList>
            <person name="Buell R."/>
        </authorList>
    </citation>
    <scope>NUCLEOTIDE SEQUENCE</scope>
</reference>
<protein>
    <submittedName>
        <fullName evidence="3">Transposon protein, putative, unclassified</fullName>
    </submittedName>
</protein>
<dbReference type="AlphaFoldDB" id="Q2QS35"/>
<evidence type="ECO:0000256" key="1">
    <source>
        <dbReference type="SAM" id="MobiDB-lite"/>
    </source>
</evidence>
<evidence type="ECO:0000259" key="2">
    <source>
        <dbReference type="Pfam" id="PF04569"/>
    </source>
</evidence>
<accession>Q2QS35</accession>
<feature type="compositionally biased region" description="Basic and acidic residues" evidence="1">
    <location>
        <begin position="13"/>
        <end position="23"/>
    </location>
</feature>
<feature type="compositionally biased region" description="Gly residues" evidence="1">
    <location>
        <begin position="103"/>
        <end position="119"/>
    </location>
</feature>
<reference evidence="3" key="1">
    <citation type="journal article" date="2005" name="BMC Biol.">
        <title>The sequence of rice chromosomes 11 and 12, rich in disease resistance genes and recent gene duplications.</title>
        <authorList>
            <consortium name="The rice chromosomes 11 and 12 sequencing consortia"/>
        </authorList>
    </citation>
    <scope>NUCLEOTIDE SEQUENCE [LARGE SCALE GENOMIC DNA]</scope>
</reference>
<name>Q2QS35_ORYSJ</name>
<dbReference type="Pfam" id="PF04569">
    <property type="entry name" value="DUF591"/>
    <property type="match status" value="1"/>
</dbReference>
<gene>
    <name evidence="3" type="ordered locus">LOC_Os12g25480</name>
</gene>
<organism evidence="3">
    <name type="scientific">Oryza sativa subsp. japonica</name>
    <name type="common">Rice</name>
    <dbReference type="NCBI Taxonomy" id="39947"/>
    <lineage>
        <taxon>Eukaryota</taxon>
        <taxon>Viridiplantae</taxon>
        <taxon>Streptophyta</taxon>
        <taxon>Embryophyta</taxon>
        <taxon>Tracheophyta</taxon>
        <taxon>Spermatophyta</taxon>
        <taxon>Magnoliopsida</taxon>
        <taxon>Liliopsida</taxon>
        <taxon>Poales</taxon>
        <taxon>Poaceae</taxon>
        <taxon>BOP clade</taxon>
        <taxon>Oryzoideae</taxon>
        <taxon>Oryzeae</taxon>
        <taxon>Oryzinae</taxon>
        <taxon>Oryza</taxon>
        <taxon>Oryza sativa</taxon>
    </lineage>
</organism>
<feature type="domain" description="DUF591" evidence="2">
    <location>
        <begin position="27"/>
        <end position="77"/>
    </location>
</feature>
<dbReference type="InterPro" id="IPR007649">
    <property type="entry name" value="DUF591"/>
</dbReference>